<keyword evidence="2" id="KW-0238">DNA-binding</keyword>
<dbReference type="RefSeq" id="WP_120011018.1">
    <property type="nucleotide sequence ID" value="NZ_CP032482.1"/>
</dbReference>
<organism evidence="4 5">
    <name type="scientific">Yersinia rochesterensis</name>
    <dbReference type="NCBI Taxonomy" id="1604335"/>
    <lineage>
        <taxon>Bacteria</taxon>
        <taxon>Pseudomonadati</taxon>
        <taxon>Pseudomonadota</taxon>
        <taxon>Gammaproteobacteria</taxon>
        <taxon>Enterobacterales</taxon>
        <taxon>Yersiniaceae</taxon>
        <taxon>Yersinia</taxon>
    </lineage>
</organism>
<sequence length="236" mass="26494">MTQAERRHDRLAVRLSLIISRLVAGETLDIRTLATEFGVSVRTLRRDFRERLIYLDLEYRKGQCRLLSGSRQRELAVMTFARQSGVEALFPDMDNYLVTSLLSGPGESPCLIWQGAAQVSSPDSGVFTRLVIAVSEHRKVTLLGKGCRCTGLAPYRLVLREGEWYLTGEYQARIAVFPLADIRAVTLHNDSFAPDIAVRNLLSRPDFLQALPHFRLFYSLPAATDGGLIPQKESSR</sequence>
<keyword evidence="3" id="KW-0804">Transcription</keyword>
<dbReference type="AlphaFoldDB" id="A0A8D4N3E4"/>
<evidence type="ECO:0000313" key="4">
    <source>
        <dbReference type="EMBL" id="AYD42593.1"/>
    </source>
</evidence>
<reference evidence="4 5" key="1">
    <citation type="submission" date="2018-09" db="EMBL/GenBank/DDBJ databases">
        <title>Yersinia kristensenii subsp. rochesterensis subsp. nov., Isolated from Human Feces.</title>
        <authorList>
            <person name="Cunningham S.A."/>
            <person name="Jeraldo P."/>
            <person name="Patel R."/>
        </authorList>
    </citation>
    <scope>NUCLEOTIDE SEQUENCE [LARGE SCALE GENOMIC DNA]</scope>
    <source>
        <strain evidence="4 5">ATCC BAA-2637</strain>
    </source>
</reference>
<accession>A0A8D4N3E4</accession>
<protein>
    <submittedName>
        <fullName evidence="4">Transcriptional regulator</fullName>
    </submittedName>
</protein>
<keyword evidence="1" id="KW-0805">Transcription regulation</keyword>
<evidence type="ECO:0000256" key="2">
    <source>
        <dbReference type="ARBA" id="ARBA00023125"/>
    </source>
</evidence>
<dbReference type="InterPro" id="IPR018356">
    <property type="entry name" value="Tscrpt_reg_HTH_DeoR_CS"/>
</dbReference>
<dbReference type="EMBL" id="CP032482">
    <property type="protein sequence ID" value="AYD42593.1"/>
    <property type="molecule type" value="Genomic_DNA"/>
</dbReference>
<dbReference type="GeneID" id="82549529"/>
<dbReference type="GO" id="GO:0003700">
    <property type="term" value="F:DNA-binding transcription factor activity"/>
    <property type="evidence" value="ECO:0007669"/>
    <property type="project" value="InterPro"/>
</dbReference>
<dbReference type="GO" id="GO:0003677">
    <property type="term" value="F:DNA binding"/>
    <property type="evidence" value="ECO:0007669"/>
    <property type="project" value="UniProtKB-KW"/>
</dbReference>
<evidence type="ECO:0000256" key="1">
    <source>
        <dbReference type="ARBA" id="ARBA00023015"/>
    </source>
</evidence>
<dbReference type="PROSITE" id="PS52050">
    <property type="entry name" value="WYL"/>
    <property type="match status" value="1"/>
</dbReference>
<dbReference type="Proteomes" id="UP000265864">
    <property type="component" value="Chromosome"/>
</dbReference>
<dbReference type="PROSITE" id="PS00894">
    <property type="entry name" value="HTH_DEOR_1"/>
    <property type="match status" value="1"/>
</dbReference>
<name>A0A8D4N3E4_9GAMM</name>
<proteinExistence type="predicted"/>
<evidence type="ECO:0000313" key="5">
    <source>
        <dbReference type="Proteomes" id="UP000265864"/>
    </source>
</evidence>
<evidence type="ECO:0000256" key="3">
    <source>
        <dbReference type="ARBA" id="ARBA00023163"/>
    </source>
</evidence>
<gene>
    <name evidence="4" type="ORF">DXZ79_01805</name>
</gene>